<organism evidence="1 4">
    <name type="scientific">Trueperella pecoris</name>
    <dbReference type="NCBI Taxonomy" id="2733571"/>
    <lineage>
        <taxon>Bacteria</taxon>
        <taxon>Bacillati</taxon>
        <taxon>Actinomycetota</taxon>
        <taxon>Actinomycetes</taxon>
        <taxon>Actinomycetales</taxon>
        <taxon>Actinomycetaceae</taxon>
        <taxon>Trueperella</taxon>
    </lineage>
</organism>
<protein>
    <submittedName>
        <fullName evidence="1">Virulence protein</fullName>
    </submittedName>
</protein>
<proteinExistence type="predicted"/>
<gene>
    <name evidence="1" type="ORF">INS88_00885</name>
    <name evidence="2" type="ORF">INS90_00990</name>
</gene>
<keyword evidence="4" id="KW-1185">Reference proteome</keyword>
<dbReference type="RefSeq" id="WP_197551292.1">
    <property type="nucleotide sequence ID" value="NZ_CP063212.1"/>
</dbReference>
<reference evidence="3 4" key="1">
    <citation type="submission" date="2020-10" db="EMBL/GenBank/DDBJ databases">
        <title>Trueperella pecoris sp. nov. isolated from bovine and porcine specimens.</title>
        <authorList>
            <person name="Schoenecker L."/>
            <person name="Schnydrig P."/>
            <person name="Brodard I."/>
            <person name="Thomann A."/>
            <person name="Hemphill A."/>
            <person name="Rodriguez-Campos S."/>
            <person name="Perreten V."/>
            <person name="Jores J."/>
            <person name="Kittl S."/>
        </authorList>
    </citation>
    <scope>NUCLEOTIDE SEQUENCE [LARGE SCALE GENOMIC DNA]</scope>
    <source>
        <strain evidence="1 4">15A0121</strain>
        <strain evidence="2 3">19OD0592</strain>
    </source>
</reference>
<name>A0A7M1QWV2_9ACTO</name>
<dbReference type="Proteomes" id="UP000595053">
    <property type="component" value="Chromosome"/>
</dbReference>
<dbReference type="Proteomes" id="UP000594961">
    <property type="component" value="Chromosome"/>
</dbReference>
<dbReference type="EMBL" id="CP063213">
    <property type="protein sequence ID" value="QOR45825.1"/>
    <property type="molecule type" value="Genomic_DNA"/>
</dbReference>
<evidence type="ECO:0000313" key="4">
    <source>
        <dbReference type="Proteomes" id="UP000595053"/>
    </source>
</evidence>
<sequence length="141" mass="16038">MNTTQADTYGLVVTLPATLDGGELTRLHALIDAKADLITTSLHASRLDITITDEGLSFPWWDHLPDFETITAYTEFLTKLVAYAKRIRRTVPRRPKSVVNEKYEMRAFFYRLGLGGSEYKQVRKVLLTPLSGHSAWKEPKK</sequence>
<dbReference type="EMBL" id="CP063212">
    <property type="protein sequence ID" value="QOR47920.1"/>
    <property type="molecule type" value="Genomic_DNA"/>
</dbReference>
<accession>A0A7M1QWV2</accession>
<evidence type="ECO:0000313" key="3">
    <source>
        <dbReference type="Proteomes" id="UP000594961"/>
    </source>
</evidence>
<dbReference type="AlphaFoldDB" id="A0A7M1QWV2"/>
<evidence type="ECO:0000313" key="1">
    <source>
        <dbReference type="EMBL" id="QOR45825.1"/>
    </source>
</evidence>
<evidence type="ECO:0000313" key="2">
    <source>
        <dbReference type="EMBL" id="QOR47920.1"/>
    </source>
</evidence>
<accession>A0A8A5U811</accession>